<evidence type="ECO:0000313" key="1">
    <source>
        <dbReference type="EMBL" id="MCT7968009.1"/>
    </source>
</evidence>
<gene>
    <name evidence="1" type="ORF">NG799_16985</name>
</gene>
<accession>A0ABT2MTD2</accession>
<dbReference type="RefSeq" id="WP_368007556.1">
    <property type="nucleotide sequence ID" value="NZ_JAMXFF010000026.1"/>
</dbReference>
<proteinExistence type="predicted"/>
<name>A0ABT2MTD2_9CYAN</name>
<organism evidence="1 2">
    <name type="scientific">Laspinema palackyanum D2a</name>
    <dbReference type="NCBI Taxonomy" id="2953684"/>
    <lineage>
        <taxon>Bacteria</taxon>
        <taxon>Bacillati</taxon>
        <taxon>Cyanobacteriota</taxon>
        <taxon>Cyanophyceae</taxon>
        <taxon>Oscillatoriophycideae</taxon>
        <taxon>Oscillatoriales</taxon>
        <taxon>Laspinemataceae</taxon>
        <taxon>Laspinema</taxon>
        <taxon>Laspinema palackyanum</taxon>
    </lineage>
</organism>
<protein>
    <submittedName>
        <fullName evidence="1">Uncharacterized protein</fullName>
    </submittedName>
</protein>
<dbReference type="EMBL" id="JAMXFF010000026">
    <property type="protein sequence ID" value="MCT7968009.1"/>
    <property type="molecule type" value="Genomic_DNA"/>
</dbReference>
<reference evidence="1 2" key="1">
    <citation type="journal article" date="2022" name="Front. Microbiol.">
        <title>High genomic differentiation and limited gene flow indicate recent cryptic speciation within the genus Laspinema (cyanobacteria).</title>
        <authorList>
            <person name="Stanojkovic A."/>
            <person name="Skoupy S."/>
            <person name="Skaloud P."/>
            <person name="Dvorak P."/>
        </authorList>
    </citation>
    <scope>NUCLEOTIDE SEQUENCE [LARGE SCALE GENOMIC DNA]</scope>
    <source>
        <strain evidence="1 2">D2a</strain>
    </source>
</reference>
<evidence type="ECO:0000313" key="2">
    <source>
        <dbReference type="Proteomes" id="UP001525890"/>
    </source>
</evidence>
<sequence>MVLPVPPSVDTLLSDSLEMLNYFNTSLDSLADLGLEGAIARGQLVHVAALGQLAPQNQLKNKYL</sequence>
<comment type="caution">
    <text evidence="1">The sequence shown here is derived from an EMBL/GenBank/DDBJ whole genome shotgun (WGS) entry which is preliminary data.</text>
</comment>
<keyword evidence="2" id="KW-1185">Reference proteome</keyword>
<dbReference type="Proteomes" id="UP001525890">
    <property type="component" value="Unassembled WGS sequence"/>
</dbReference>